<proteinExistence type="predicted"/>
<dbReference type="CDD" id="cd01038">
    <property type="entry name" value="Endonuclease_DUF559"/>
    <property type="match status" value="1"/>
</dbReference>
<dbReference type="EMBL" id="OCNF01000005">
    <property type="protein sequence ID" value="SOD66997.1"/>
    <property type="molecule type" value="Genomic_DNA"/>
</dbReference>
<keyword evidence="3" id="KW-1185">Reference proteome</keyword>
<feature type="domain" description="DUF559" evidence="1">
    <location>
        <begin position="1"/>
        <end position="95"/>
    </location>
</feature>
<name>A0A286E7V0_9NEIS</name>
<organism evidence="2 3">
    <name type="scientific">Alysiella filiformis DSM 16848</name>
    <dbReference type="NCBI Taxonomy" id="1120981"/>
    <lineage>
        <taxon>Bacteria</taxon>
        <taxon>Pseudomonadati</taxon>
        <taxon>Pseudomonadota</taxon>
        <taxon>Betaproteobacteria</taxon>
        <taxon>Neisseriales</taxon>
        <taxon>Neisseriaceae</taxon>
        <taxon>Alysiella</taxon>
    </lineage>
</organism>
<dbReference type="InterPro" id="IPR007569">
    <property type="entry name" value="DUF559"/>
</dbReference>
<dbReference type="InterPro" id="IPR011335">
    <property type="entry name" value="Restrct_endonuc-II-like"/>
</dbReference>
<dbReference type="Gene3D" id="3.40.960.10">
    <property type="entry name" value="VSR Endonuclease"/>
    <property type="match status" value="1"/>
</dbReference>
<dbReference type="GO" id="GO:0004519">
    <property type="term" value="F:endonuclease activity"/>
    <property type="evidence" value="ECO:0007669"/>
    <property type="project" value="UniProtKB-KW"/>
</dbReference>
<sequence length="130" mass="15342">MTLAEQHLWYFLRKKQLNGIKFRRQQTIGSYIADFVSMEHKLIIELDGGQHAEQIVYDNARTEFLNSQGYRVVRFWNNEVLQNTEAVLEQILKYCGSDCPHPNPPPLETGEGTNEWKIDYFRLPENKINR</sequence>
<keyword evidence="2" id="KW-0378">Hydrolase</keyword>
<evidence type="ECO:0000313" key="3">
    <source>
        <dbReference type="Proteomes" id="UP000219669"/>
    </source>
</evidence>
<evidence type="ECO:0000313" key="2">
    <source>
        <dbReference type="EMBL" id="SOD66997.1"/>
    </source>
</evidence>
<gene>
    <name evidence="2" type="ORF">SAMN02746062_00769</name>
</gene>
<accession>A0A286E7V0</accession>
<dbReference type="Proteomes" id="UP000219669">
    <property type="component" value="Unassembled WGS sequence"/>
</dbReference>
<dbReference type="InterPro" id="IPR047216">
    <property type="entry name" value="Endonuclease_DUF559_bact"/>
</dbReference>
<dbReference type="SUPFAM" id="SSF52980">
    <property type="entry name" value="Restriction endonuclease-like"/>
    <property type="match status" value="1"/>
</dbReference>
<keyword evidence="2" id="KW-0540">Nuclease</keyword>
<dbReference type="AlphaFoldDB" id="A0A286E7V0"/>
<dbReference type="PANTHER" id="PTHR38590">
    <property type="entry name" value="BLL0828 PROTEIN"/>
    <property type="match status" value="1"/>
</dbReference>
<evidence type="ECO:0000259" key="1">
    <source>
        <dbReference type="Pfam" id="PF04480"/>
    </source>
</evidence>
<dbReference type="Pfam" id="PF04480">
    <property type="entry name" value="DUF559"/>
    <property type="match status" value="1"/>
</dbReference>
<protein>
    <submittedName>
        <fullName evidence="2">Very-short-patch-repair endonuclease</fullName>
    </submittedName>
</protein>
<reference evidence="2 3" key="1">
    <citation type="submission" date="2017-09" db="EMBL/GenBank/DDBJ databases">
        <authorList>
            <person name="Ehlers B."/>
            <person name="Leendertz F.H."/>
        </authorList>
    </citation>
    <scope>NUCLEOTIDE SEQUENCE [LARGE SCALE GENOMIC DNA]</scope>
    <source>
        <strain evidence="2 3">DSM 16848</strain>
    </source>
</reference>
<keyword evidence="2" id="KW-0255">Endonuclease</keyword>
<dbReference type="PANTHER" id="PTHR38590:SF1">
    <property type="entry name" value="BLL0828 PROTEIN"/>
    <property type="match status" value="1"/>
</dbReference>